<dbReference type="Pfam" id="PF00534">
    <property type="entry name" value="Glycos_transf_1"/>
    <property type="match status" value="1"/>
</dbReference>
<protein>
    <submittedName>
        <fullName evidence="6">Glycosyltransferase family 4 protein</fullName>
    </submittedName>
</protein>
<sequence length="381" mass="40248">MSGSRLLFVNHVSTMSGAEYVLAEVAKGFPGASAFLFEQGPLVSALQASGLQISIARNGSGLNDIRRDRSLLRALPSGGRLLALIMEIARAARRHDVLYANSQKAFLLTALAASIVRRPLIWHLHDILDEAHFGGAQRKLQIALANRLATRVIVPSTACAEAFVQAGGRPDLPTVIPNGIASTTLKRLSRAELGLPEGPLVGVFSRLARWKGQHVLLQALKDTSGIGAVFVGSPLFGEDAYEAELHREVEQLGLSERVIFLGQRNDVLSLMAAIDCVVHPSIYAEPFGLTIVEGMAVGTPVIAADAGAAREILADGGAGRLVRPGDPQALAQAINAFFAAPGEFAKQTADAAERAAQLYTADRMRGSIRAMLASVTGKVAA</sequence>
<evidence type="ECO:0000259" key="4">
    <source>
        <dbReference type="Pfam" id="PF00534"/>
    </source>
</evidence>
<comment type="caution">
    <text evidence="6">The sequence shown here is derived from an EMBL/GenBank/DDBJ whole genome shotgun (WGS) entry which is preliminary data.</text>
</comment>
<evidence type="ECO:0000256" key="1">
    <source>
        <dbReference type="ARBA" id="ARBA00009481"/>
    </source>
</evidence>
<dbReference type="RefSeq" id="WP_209335662.1">
    <property type="nucleotide sequence ID" value="NZ_JAGIYY010000004.1"/>
</dbReference>
<keyword evidence="2" id="KW-0328">Glycosyltransferase</keyword>
<dbReference type="EMBL" id="JAGIYY010000004">
    <property type="protein sequence ID" value="MBP0439622.1"/>
    <property type="molecule type" value="Genomic_DNA"/>
</dbReference>
<organism evidence="6 7">
    <name type="scientific">Tianweitania sediminis</name>
    <dbReference type="NCBI Taxonomy" id="1502156"/>
    <lineage>
        <taxon>Bacteria</taxon>
        <taxon>Pseudomonadati</taxon>
        <taxon>Pseudomonadota</taxon>
        <taxon>Alphaproteobacteria</taxon>
        <taxon>Hyphomicrobiales</taxon>
        <taxon>Phyllobacteriaceae</taxon>
        <taxon>Tianweitania</taxon>
    </lineage>
</organism>
<comment type="similarity">
    <text evidence="1">Belongs to the glycosyltransferase group 1 family. Glycosyltransferase 4 subfamily.</text>
</comment>
<feature type="domain" description="Glycosyl transferase family 1" evidence="4">
    <location>
        <begin position="190"/>
        <end position="353"/>
    </location>
</feature>
<dbReference type="GO" id="GO:0016757">
    <property type="term" value="F:glycosyltransferase activity"/>
    <property type="evidence" value="ECO:0007669"/>
    <property type="project" value="UniProtKB-KW"/>
</dbReference>
<dbReference type="Gene3D" id="3.40.50.2000">
    <property type="entry name" value="Glycogen Phosphorylase B"/>
    <property type="match status" value="2"/>
</dbReference>
<dbReference type="Proteomes" id="UP000666240">
    <property type="component" value="Unassembled WGS sequence"/>
</dbReference>
<feature type="domain" description="Glycosyltransferase subfamily 4-like N-terminal" evidence="5">
    <location>
        <begin position="42"/>
        <end position="179"/>
    </location>
</feature>
<evidence type="ECO:0000259" key="5">
    <source>
        <dbReference type="Pfam" id="PF13579"/>
    </source>
</evidence>
<evidence type="ECO:0000313" key="7">
    <source>
        <dbReference type="Proteomes" id="UP000666240"/>
    </source>
</evidence>
<accession>A0A8J7R1H6</accession>
<dbReference type="PANTHER" id="PTHR12526">
    <property type="entry name" value="GLYCOSYLTRANSFERASE"/>
    <property type="match status" value="1"/>
</dbReference>
<dbReference type="InterPro" id="IPR001296">
    <property type="entry name" value="Glyco_trans_1"/>
</dbReference>
<proteinExistence type="inferred from homology"/>
<dbReference type="PANTHER" id="PTHR12526:SF640">
    <property type="entry name" value="COLANIC ACID BIOSYNTHESIS GLYCOSYLTRANSFERASE WCAL-RELATED"/>
    <property type="match status" value="1"/>
</dbReference>
<gene>
    <name evidence="6" type="ORF">J5Y06_13255</name>
</gene>
<reference evidence="6" key="1">
    <citation type="submission" date="2021-03" db="EMBL/GenBank/DDBJ databases">
        <title>Genome sequencing and assembly of Tianweitania sediminis.</title>
        <authorList>
            <person name="Chhetri G."/>
        </authorList>
    </citation>
    <scope>NUCLEOTIDE SEQUENCE</scope>
    <source>
        <strain evidence="6">Z8</strain>
    </source>
</reference>
<dbReference type="InterPro" id="IPR028098">
    <property type="entry name" value="Glyco_trans_4-like_N"/>
</dbReference>
<dbReference type="SUPFAM" id="SSF53756">
    <property type="entry name" value="UDP-Glycosyltransferase/glycogen phosphorylase"/>
    <property type="match status" value="1"/>
</dbReference>
<evidence type="ECO:0000313" key="6">
    <source>
        <dbReference type="EMBL" id="MBP0439622.1"/>
    </source>
</evidence>
<evidence type="ECO:0000256" key="2">
    <source>
        <dbReference type="ARBA" id="ARBA00022676"/>
    </source>
</evidence>
<name>A0A8J7R1H6_9HYPH</name>
<keyword evidence="7" id="KW-1185">Reference proteome</keyword>
<evidence type="ECO:0000256" key="3">
    <source>
        <dbReference type="ARBA" id="ARBA00022679"/>
    </source>
</evidence>
<keyword evidence="3" id="KW-0808">Transferase</keyword>
<dbReference type="Pfam" id="PF13579">
    <property type="entry name" value="Glyco_trans_4_4"/>
    <property type="match status" value="1"/>
</dbReference>
<dbReference type="CDD" id="cd03801">
    <property type="entry name" value="GT4_PimA-like"/>
    <property type="match status" value="1"/>
</dbReference>
<dbReference type="AlphaFoldDB" id="A0A8J7R1H6"/>